<dbReference type="PIRSF" id="PIRSF018168">
    <property type="entry name" value="Mannan-1_4-beta-mannosidase"/>
    <property type="match status" value="1"/>
</dbReference>
<dbReference type="PANTHER" id="PTHR40079">
    <property type="entry name" value="MANNAN ENDO-1,4-BETA-MANNOSIDASE E-RELATED"/>
    <property type="match status" value="1"/>
</dbReference>
<dbReference type="InterPro" id="IPR016714">
    <property type="entry name" value="MANB/E"/>
</dbReference>
<keyword evidence="3 4" id="KW-0326">Glycosidase</keyword>
<evidence type="ECO:0000256" key="5">
    <source>
        <dbReference type="PIRSR" id="PIRSR018168-1"/>
    </source>
</evidence>
<sequence length="376" mass="43210">MKYFFKISLIFVTLASIISCRSSFEVDVDRIDVADEKATDETKLLYHNIREIAKKGIAFGHQDATAYGIGWQHEDDPSQLKSDIKEVAGKFPAVHGFDIGHIELGNAYNLDTVSFALMKDHIQQIHRRGGIITMSWHIDNPVTNGDSWDATPAVRSVLKGGAEREKFELWIQRLSNFLNSLKGENNKSIPVVFRPWHEMNGGWFWWGAGSTTPEDYKQLWRETMELLKRNNVHNLLYAYSPNTLSSEEDFDIYYPGDEYVDIMGVDIYNHSGNEAFTQSVKGNLEILQKKSAVNGKPYALTESGNNNFGEDKFWWTETLYPGIKNSGISWVLLWRNDRPAHYFSTYPGEISEEDFRKFSKLDEILFLDEVEEITHK</sequence>
<reference evidence="10" key="1">
    <citation type="journal article" date="2014" name="Int. J. Syst. Evol. Microbiol.">
        <title>Complete genome sequence of Corynebacterium casei LMG S-19264T (=DSM 44701T), isolated from a smear-ripened cheese.</title>
        <authorList>
            <consortium name="US DOE Joint Genome Institute (JGI-PGF)"/>
            <person name="Walter F."/>
            <person name="Albersmeier A."/>
            <person name="Kalinowski J."/>
            <person name="Ruckert C."/>
        </authorList>
    </citation>
    <scope>NUCLEOTIDE SEQUENCE</scope>
    <source>
        <strain evidence="10">KCTC 12719</strain>
    </source>
</reference>
<dbReference type="EMBL" id="BMXB01000010">
    <property type="protein sequence ID" value="GHA41861.1"/>
    <property type="molecule type" value="Genomic_DNA"/>
</dbReference>
<feature type="binding site" evidence="6">
    <location>
        <position position="137"/>
    </location>
    <ligand>
        <name>substrate</name>
    </ligand>
</feature>
<evidence type="ECO:0000256" key="3">
    <source>
        <dbReference type="ARBA" id="ARBA00023295"/>
    </source>
</evidence>
<dbReference type="Gene3D" id="3.20.20.80">
    <property type="entry name" value="Glycosidases"/>
    <property type="match status" value="1"/>
</dbReference>
<dbReference type="Pfam" id="PF02156">
    <property type="entry name" value="Glyco_hydro_26"/>
    <property type="match status" value="1"/>
</dbReference>
<feature type="domain" description="GH26" evidence="9">
    <location>
        <begin position="40"/>
        <end position="368"/>
    </location>
</feature>
<feature type="binding site" evidence="6">
    <location>
        <position position="268"/>
    </location>
    <ligand>
        <name>substrate</name>
    </ligand>
</feature>
<keyword evidence="2 4" id="KW-0378">Hydrolase</keyword>
<evidence type="ECO:0000259" key="9">
    <source>
        <dbReference type="PROSITE" id="PS51764"/>
    </source>
</evidence>
<evidence type="ECO:0000256" key="2">
    <source>
        <dbReference type="ARBA" id="ARBA00022801"/>
    </source>
</evidence>
<dbReference type="Proteomes" id="UP000610456">
    <property type="component" value="Unassembled WGS sequence"/>
</dbReference>
<dbReference type="PRINTS" id="PR00739">
    <property type="entry name" value="GLHYDRLASE26"/>
</dbReference>
<accession>A0A918SIT5</accession>
<dbReference type="SUPFAM" id="SSF51445">
    <property type="entry name" value="(Trans)glycosidases"/>
    <property type="match status" value="1"/>
</dbReference>
<feature type="active site" description="Nucleophile" evidence="5 8">
    <location>
        <position position="302"/>
    </location>
</feature>
<dbReference type="PANTHER" id="PTHR40079:SF4">
    <property type="entry name" value="GH26 DOMAIN-CONTAINING PROTEIN-RELATED"/>
    <property type="match status" value="1"/>
</dbReference>
<gene>
    <name evidence="10" type="ORF">GCM10007103_23950</name>
</gene>
<reference evidence="10" key="2">
    <citation type="submission" date="2020-09" db="EMBL/GenBank/DDBJ databases">
        <authorList>
            <person name="Sun Q."/>
            <person name="Kim S."/>
        </authorList>
    </citation>
    <scope>NUCLEOTIDE SEQUENCE</scope>
    <source>
        <strain evidence="10">KCTC 12719</strain>
    </source>
</reference>
<name>A0A918SIT5_9FLAO</name>
<comment type="catalytic activity">
    <reaction evidence="4">
        <text>Random hydrolysis of (1-&gt;4)-beta-D-mannosidic linkages in mannans, galactomannans and glucomannans.</text>
        <dbReference type="EC" id="3.2.1.78"/>
    </reaction>
</comment>
<dbReference type="GO" id="GO:0016985">
    <property type="term" value="F:mannan endo-1,4-beta-mannosidase activity"/>
    <property type="evidence" value="ECO:0007669"/>
    <property type="project" value="UniProtKB-UniRule"/>
</dbReference>
<keyword evidence="4" id="KW-0964">Secreted</keyword>
<dbReference type="InterPro" id="IPR017853">
    <property type="entry name" value="GH"/>
</dbReference>
<comment type="subcellular location">
    <subcellularLocation>
        <location evidence="4">Secreted</location>
    </subcellularLocation>
</comment>
<dbReference type="RefSeq" id="WP_189605003.1">
    <property type="nucleotide sequence ID" value="NZ_BMXB01000010.1"/>
</dbReference>
<comment type="similarity">
    <text evidence="1 4 8">Belongs to the glycosyl hydrolase 26 family.</text>
</comment>
<protein>
    <recommendedName>
        <fullName evidence="4">Mannan endo-1,4-beta-mannosidase</fullName>
        <ecNumber evidence="4">3.2.1.78</ecNumber>
    </recommendedName>
</protein>
<dbReference type="EC" id="3.2.1.78" evidence="4"/>
<organism evidence="10 11">
    <name type="scientific">Salinimicrobium marinum</name>
    <dbReference type="NCBI Taxonomy" id="680283"/>
    <lineage>
        <taxon>Bacteria</taxon>
        <taxon>Pseudomonadati</taxon>
        <taxon>Bacteroidota</taxon>
        <taxon>Flavobacteriia</taxon>
        <taxon>Flavobacteriales</taxon>
        <taxon>Flavobacteriaceae</taxon>
        <taxon>Salinimicrobium</taxon>
    </lineage>
</organism>
<evidence type="ECO:0000313" key="10">
    <source>
        <dbReference type="EMBL" id="GHA41861.1"/>
    </source>
</evidence>
<dbReference type="PROSITE" id="PS51764">
    <property type="entry name" value="GH26"/>
    <property type="match status" value="1"/>
</dbReference>
<proteinExistence type="inferred from homology"/>
<dbReference type="AlphaFoldDB" id="A0A918SIT5"/>
<keyword evidence="4" id="KW-0119">Carbohydrate metabolism</keyword>
<dbReference type="InterPro" id="IPR000805">
    <property type="entry name" value="Glyco_hydro_26"/>
</dbReference>
<feature type="binding site" evidence="6">
    <location>
        <position position="203"/>
    </location>
    <ligand>
        <name>substrate</name>
    </ligand>
</feature>
<comment type="caution">
    <text evidence="10">The sequence shown here is derived from an EMBL/GenBank/DDBJ whole genome shotgun (WGS) entry which is preliminary data.</text>
</comment>
<evidence type="ECO:0000256" key="6">
    <source>
        <dbReference type="PIRSR" id="PIRSR018168-2"/>
    </source>
</evidence>
<evidence type="ECO:0000256" key="4">
    <source>
        <dbReference type="PIRNR" id="PIRNR018168"/>
    </source>
</evidence>
<feature type="active site" description="Proton donor" evidence="5 8">
    <location>
        <position position="198"/>
    </location>
</feature>
<dbReference type="GO" id="GO:0005576">
    <property type="term" value="C:extracellular region"/>
    <property type="evidence" value="ECO:0007669"/>
    <property type="project" value="UniProtKB-SubCell"/>
</dbReference>
<dbReference type="InterPro" id="IPR022790">
    <property type="entry name" value="GH26_dom"/>
</dbReference>
<dbReference type="GO" id="GO:0006080">
    <property type="term" value="P:substituted mannan metabolic process"/>
    <property type="evidence" value="ECO:0007669"/>
    <property type="project" value="UniProtKB-UniRule"/>
</dbReference>
<evidence type="ECO:0000256" key="7">
    <source>
        <dbReference type="PIRSR" id="PIRSR018168-3"/>
    </source>
</evidence>
<evidence type="ECO:0000256" key="1">
    <source>
        <dbReference type="ARBA" id="ARBA00007754"/>
    </source>
</evidence>
<feature type="site" description="Plays an important role in maintaining the position of the catalytic nucleophile" evidence="7">
    <location>
        <position position="197"/>
    </location>
</feature>
<keyword evidence="11" id="KW-1185">Reference proteome</keyword>
<dbReference type="PROSITE" id="PS51257">
    <property type="entry name" value="PROKAR_LIPOPROTEIN"/>
    <property type="match status" value="1"/>
</dbReference>
<evidence type="ECO:0000313" key="11">
    <source>
        <dbReference type="Proteomes" id="UP000610456"/>
    </source>
</evidence>
<evidence type="ECO:0000256" key="8">
    <source>
        <dbReference type="PROSITE-ProRule" id="PRU01100"/>
    </source>
</evidence>